<dbReference type="InterPro" id="IPR013783">
    <property type="entry name" value="Ig-like_fold"/>
</dbReference>
<dbReference type="PANTHER" id="PTHR42732">
    <property type="entry name" value="BETA-GALACTOSIDASE"/>
    <property type="match status" value="1"/>
</dbReference>
<evidence type="ECO:0000259" key="7">
    <source>
        <dbReference type="Pfam" id="PF16355"/>
    </source>
</evidence>
<evidence type="ECO:0000256" key="3">
    <source>
        <dbReference type="ARBA" id="ARBA00023295"/>
    </source>
</evidence>
<dbReference type="SUPFAM" id="SSF49785">
    <property type="entry name" value="Galactose-binding domain-like"/>
    <property type="match status" value="1"/>
</dbReference>
<evidence type="ECO:0000259" key="4">
    <source>
        <dbReference type="Pfam" id="PF00703"/>
    </source>
</evidence>
<dbReference type="Gene3D" id="2.60.40.1080">
    <property type="match status" value="1"/>
</dbReference>
<dbReference type="GO" id="GO:0005975">
    <property type="term" value="P:carbohydrate metabolic process"/>
    <property type="evidence" value="ECO:0007669"/>
    <property type="project" value="InterPro"/>
</dbReference>
<dbReference type="Gene3D" id="3.20.20.80">
    <property type="entry name" value="Glycosidases"/>
    <property type="match status" value="1"/>
</dbReference>
<dbReference type="Pfam" id="PF00703">
    <property type="entry name" value="Glyco_hydro_2"/>
    <property type="match status" value="1"/>
</dbReference>
<dbReference type="Gene3D" id="2.60.120.260">
    <property type="entry name" value="Galactose-binding domain-like"/>
    <property type="match status" value="3"/>
</dbReference>
<dbReference type="InterPro" id="IPR051913">
    <property type="entry name" value="GH2_Domain-Containing"/>
</dbReference>
<comment type="similarity">
    <text evidence="1">Belongs to the glycosyl hydrolase 2 family.</text>
</comment>
<dbReference type="InterPro" id="IPR023232">
    <property type="entry name" value="Glyco_hydro_2_AS"/>
</dbReference>
<dbReference type="Pfam" id="PF02837">
    <property type="entry name" value="Glyco_hydro_2_N"/>
    <property type="match status" value="1"/>
</dbReference>
<dbReference type="InterPro" id="IPR006101">
    <property type="entry name" value="Glyco_hydro_2"/>
</dbReference>
<dbReference type="InterPro" id="IPR006102">
    <property type="entry name" value="Ig-like_GH2"/>
</dbReference>
<sequence>MNETILLNDYWKFAKTELDRERPEHDEFMPVDLPHDWLIEDSQNLYENSIGWYQRRLHINDMDQLYFLYFDGVYMDVSVFVNGNNVGEWKYGYSAFEFDITRALQVGDNLIEVKVVHQAPNSRWYSGAGIYRNVWLKVRNQNYIPTDGVYVAISENGNDEWHVNIETEAVVQEDVQIKQQLFDHNEEIISSTNTTREFLSKQKLIMRHPNRWSIDQPYLYRLVTTLLVRGKVIDVVENRVGFRSIKLDPNYGFLLNGKRIKLNGVCEHHDLGALGAAFNPVALRRRLQILKDMGVNGIRTAHNMPAKELMHLADEMGFIVISEAFDMWERPKTTYDYARFFKDWYKKDIKSWVRRDRNHPSLILWSIGNEIYDTHVDERGQEITRMLVNEVKKHDPLENAKPTIGSNYMPWENAQKCADIVKIAGYNYAEKYYHKHHKEYPDWVIYGSETASTVQSRGIYHFPYEQSVLSDDDQQCSSLGNSTTSWGAKSTEACITDDRDAPFSLGTFIWTGFDYIGEPTPYHTKNSYLGQIDTATFPKDSYYVYQSAWTNYKDKPMIHLFPYWDFNEGQLIDVRVASNAPNVDLQLNGKSIGTYAIDHQRGKQLVGWWKVPYEKGELKAFAYDEQGNVIATDVRHSFSDPASIHLQPDKSTLKADGQDLIFMEITMKDKEGHVVENATNRVEVHVTGAGRLVGLDNGDSTDYDSYKGTSRRLFSGKLMAIIAAKLEPGDIRVEVSSEGLTPEKVELRAVLAEEEVLGRTAIQENKRKPIIMGKLGEIPVRKIEINTPSGRLFTKERTEIEVHATVFPANASYQDVEWRVVTDAGIDTNIATIEQNGKSAIIRALGDGDFRVRCTSKNGTDNVRLISEIEFSAEGLGKAFKNPYEFVSAGLYDDSEGEVTNGNERGIASSRDGVTMVGFRDIDFGSYGSDTITLPIFALTSDSYEIEIWEGKPQIEESSLLANVIYQKESKWNVYQPETYQLSKRLQGITSLWFVFKDKVHLKGFEFAKPNRAWERNYANEADHVYGDQYKQTDKAMIDIGNNVTFTFDELDFGEEGASKLILSGQSPLDKNTIHVRFTSADGEERQIIEFSHSEDFEERIFDIEVVTGKQKVEFIFLPGSQFHFQWFRFEK</sequence>
<reference evidence="9 10" key="1">
    <citation type="submission" date="2020-08" db="EMBL/GenBank/DDBJ databases">
        <title>Genomic Encyclopedia of Type Strains, Phase IV (KMG-IV): sequencing the most valuable type-strain genomes for metagenomic binning, comparative biology and taxonomic classification.</title>
        <authorList>
            <person name="Goeker M."/>
        </authorList>
    </citation>
    <scope>NUCLEOTIDE SEQUENCE [LARGE SCALE GENOMIC DNA]</scope>
    <source>
        <strain evidence="9 10">DSM 11805</strain>
    </source>
</reference>
<feature type="domain" description="Glycosyl hydrolases family 2 sugar binding" evidence="6">
    <location>
        <begin position="39"/>
        <end position="136"/>
    </location>
</feature>
<dbReference type="InterPro" id="IPR036156">
    <property type="entry name" value="Beta-gal/glucu_dom_sf"/>
</dbReference>
<protein>
    <submittedName>
        <fullName evidence="9">Beta-galactosidase</fullName>
        <ecNumber evidence="9">3.2.1.23</ecNumber>
    </submittedName>
</protein>
<evidence type="ECO:0000259" key="6">
    <source>
        <dbReference type="Pfam" id="PF02837"/>
    </source>
</evidence>
<dbReference type="EC" id="3.2.1.23" evidence="9"/>
<name>A0A841RNJ7_9BACI</name>
<dbReference type="GO" id="GO:0004565">
    <property type="term" value="F:beta-galactosidase activity"/>
    <property type="evidence" value="ECO:0007669"/>
    <property type="project" value="UniProtKB-EC"/>
</dbReference>
<accession>A0A841RNJ7</accession>
<dbReference type="Pfam" id="PF18565">
    <property type="entry name" value="Glyco_hydro2_C5"/>
    <property type="match status" value="1"/>
</dbReference>
<evidence type="ECO:0000256" key="1">
    <source>
        <dbReference type="ARBA" id="ARBA00007401"/>
    </source>
</evidence>
<feature type="domain" description="Glycoside hydrolase family 2 catalytic" evidence="5">
    <location>
        <begin position="253"/>
        <end position="396"/>
    </location>
</feature>
<evidence type="ECO:0000256" key="2">
    <source>
        <dbReference type="ARBA" id="ARBA00022801"/>
    </source>
</evidence>
<dbReference type="SUPFAM" id="SSF49303">
    <property type="entry name" value="beta-Galactosidase/glucuronidase domain"/>
    <property type="match status" value="1"/>
</dbReference>
<dbReference type="Pfam" id="PF02836">
    <property type="entry name" value="Glyco_hydro_2_C"/>
    <property type="match status" value="1"/>
</dbReference>
<feature type="domain" description="Glycoside hydrolase family 2" evidence="8">
    <location>
        <begin position="644"/>
        <end position="746"/>
    </location>
</feature>
<dbReference type="InterPro" id="IPR017853">
    <property type="entry name" value="GH"/>
</dbReference>
<dbReference type="InterPro" id="IPR006103">
    <property type="entry name" value="Glyco_hydro_2_cat"/>
</dbReference>
<dbReference type="CDD" id="cd04084">
    <property type="entry name" value="CBM6_xylanase-like"/>
    <property type="match status" value="1"/>
</dbReference>
<dbReference type="Pfam" id="PF16355">
    <property type="entry name" value="DUF4982"/>
    <property type="match status" value="1"/>
</dbReference>
<dbReference type="InterPro" id="IPR032311">
    <property type="entry name" value="DUF4982"/>
</dbReference>
<comment type="caution">
    <text evidence="9">The sequence shown here is derived from an EMBL/GenBank/DDBJ whole genome shotgun (WGS) entry which is preliminary data.</text>
</comment>
<dbReference type="PANTHER" id="PTHR42732:SF1">
    <property type="entry name" value="BETA-MANNOSIDASE"/>
    <property type="match status" value="1"/>
</dbReference>
<dbReference type="SUPFAM" id="SSF51445">
    <property type="entry name" value="(Trans)glycosidases"/>
    <property type="match status" value="1"/>
</dbReference>
<dbReference type="Gene3D" id="2.60.40.10">
    <property type="entry name" value="Immunoglobulins"/>
    <property type="match status" value="3"/>
</dbReference>
<organism evidence="9 10">
    <name type="scientific">Gracilibacillus halotolerans</name>
    <dbReference type="NCBI Taxonomy" id="74386"/>
    <lineage>
        <taxon>Bacteria</taxon>
        <taxon>Bacillati</taxon>
        <taxon>Bacillota</taxon>
        <taxon>Bacilli</taxon>
        <taxon>Bacillales</taxon>
        <taxon>Bacillaceae</taxon>
        <taxon>Gracilibacillus</taxon>
    </lineage>
</organism>
<dbReference type="Proteomes" id="UP000572212">
    <property type="component" value="Unassembled WGS sequence"/>
</dbReference>
<dbReference type="PROSITE" id="PS00608">
    <property type="entry name" value="GLYCOSYL_HYDROL_F2_2"/>
    <property type="match status" value="1"/>
</dbReference>
<dbReference type="InterPro" id="IPR040605">
    <property type="entry name" value="Glyco_hydro2_dom5"/>
</dbReference>
<evidence type="ECO:0000259" key="8">
    <source>
        <dbReference type="Pfam" id="PF18565"/>
    </source>
</evidence>
<dbReference type="AlphaFoldDB" id="A0A841RNJ7"/>
<proteinExistence type="inferred from homology"/>
<feature type="domain" description="Glycoside hydrolase family 2 immunoglobulin-like beta-sandwich" evidence="4">
    <location>
        <begin position="157"/>
        <end position="243"/>
    </location>
</feature>
<keyword evidence="2 9" id="KW-0378">Hydrolase</keyword>
<feature type="domain" description="DUF4982" evidence="7">
    <location>
        <begin position="569"/>
        <end position="631"/>
    </location>
</feature>
<evidence type="ECO:0000313" key="9">
    <source>
        <dbReference type="EMBL" id="MBB6512238.1"/>
    </source>
</evidence>
<dbReference type="RefSeq" id="WP_184245251.1">
    <property type="nucleotide sequence ID" value="NZ_BAAACU010000002.1"/>
</dbReference>
<evidence type="ECO:0000259" key="5">
    <source>
        <dbReference type="Pfam" id="PF02836"/>
    </source>
</evidence>
<dbReference type="InterPro" id="IPR008979">
    <property type="entry name" value="Galactose-bd-like_sf"/>
</dbReference>
<dbReference type="InterPro" id="IPR006104">
    <property type="entry name" value="Glyco_hydro_2_N"/>
</dbReference>
<keyword evidence="3 9" id="KW-0326">Glycosidase</keyword>
<evidence type="ECO:0000313" key="10">
    <source>
        <dbReference type="Proteomes" id="UP000572212"/>
    </source>
</evidence>
<dbReference type="EMBL" id="JACHON010000002">
    <property type="protein sequence ID" value="MBB6512238.1"/>
    <property type="molecule type" value="Genomic_DNA"/>
</dbReference>
<dbReference type="PRINTS" id="PR00132">
    <property type="entry name" value="GLHYDRLASE2"/>
</dbReference>
<gene>
    <name evidence="9" type="ORF">GGQ92_001019</name>
</gene>
<keyword evidence="10" id="KW-1185">Reference proteome</keyword>